<dbReference type="FunFam" id="3.40.50.720:FF:000173">
    <property type="entry name" value="3-oxoacyl-[acyl-carrier protein] reductase"/>
    <property type="match status" value="1"/>
</dbReference>
<accession>A0A498DK73</accession>
<organism evidence="4 5">
    <name type="scientific">Oceanobacillus piezotolerans</name>
    <dbReference type="NCBI Taxonomy" id="2448030"/>
    <lineage>
        <taxon>Bacteria</taxon>
        <taxon>Bacillati</taxon>
        <taxon>Bacillota</taxon>
        <taxon>Bacilli</taxon>
        <taxon>Bacillales</taxon>
        <taxon>Bacillaceae</taxon>
        <taxon>Oceanobacillus</taxon>
    </lineage>
</organism>
<protein>
    <submittedName>
        <fullName evidence="4">SDR family oxidoreductase</fullName>
    </submittedName>
</protein>
<dbReference type="InterPro" id="IPR036291">
    <property type="entry name" value="NAD(P)-bd_dom_sf"/>
</dbReference>
<dbReference type="PRINTS" id="PR00081">
    <property type="entry name" value="GDHRDH"/>
</dbReference>
<dbReference type="PANTHER" id="PTHR42879:SF2">
    <property type="entry name" value="3-OXOACYL-[ACYL-CARRIER-PROTEIN] REDUCTASE FABG"/>
    <property type="match status" value="1"/>
</dbReference>
<comment type="caution">
    <text evidence="4">The sequence shown here is derived from an EMBL/GenBank/DDBJ whole genome shotgun (WGS) entry which is preliminary data.</text>
</comment>
<evidence type="ECO:0000313" key="4">
    <source>
        <dbReference type="EMBL" id="RLL46882.1"/>
    </source>
</evidence>
<reference evidence="4 5" key="1">
    <citation type="submission" date="2018-10" db="EMBL/GenBank/DDBJ databases">
        <title>Oceanobacillus sp. YLB-02 draft genome.</title>
        <authorList>
            <person name="Yu L."/>
        </authorList>
    </citation>
    <scope>NUCLEOTIDE SEQUENCE [LARGE SCALE GENOMIC DNA]</scope>
    <source>
        <strain evidence="4 5">YLB-02</strain>
    </source>
</reference>
<dbReference type="SMART" id="SM00822">
    <property type="entry name" value="PKS_KR"/>
    <property type="match status" value="1"/>
</dbReference>
<sequence length="246" mass="26755">MKLTGKNILVTGAAKGIGRQLAIEAASRGANIAVHYYQSEEEASNTIEEVKKFGVEVISVKADLADFQEAEAMKNKIFAEFGPIDGIVNNAGYAQMKSFFEYEPEEWKKEVDVCLHGVLNLAYIFVPGMKERGQGKFVNIVGDSARTGDRHLIVSAAARNGAISFLKSLAKEVGRDHIQCNTVSIGMIDQGEFTDDMIAKMVRNYPMKRLGNAADVSGAVLFLLSDEADWITGQVLSVNGGHNMFG</sequence>
<evidence type="ECO:0000256" key="2">
    <source>
        <dbReference type="ARBA" id="ARBA00023002"/>
    </source>
</evidence>
<dbReference type="PRINTS" id="PR00080">
    <property type="entry name" value="SDRFAMILY"/>
</dbReference>
<dbReference type="CDD" id="cd05233">
    <property type="entry name" value="SDR_c"/>
    <property type="match status" value="1"/>
</dbReference>
<evidence type="ECO:0000313" key="5">
    <source>
        <dbReference type="Proteomes" id="UP000270219"/>
    </source>
</evidence>
<dbReference type="RefSeq" id="WP_121522133.1">
    <property type="nucleotide sequence ID" value="NZ_RCHR01000002.1"/>
</dbReference>
<dbReference type="InterPro" id="IPR002347">
    <property type="entry name" value="SDR_fam"/>
</dbReference>
<dbReference type="OrthoDB" id="306388at2"/>
<comment type="similarity">
    <text evidence="1">Belongs to the short-chain dehydrogenases/reductases (SDR) family.</text>
</comment>
<dbReference type="AlphaFoldDB" id="A0A498DK73"/>
<feature type="domain" description="Ketoreductase" evidence="3">
    <location>
        <begin position="6"/>
        <end position="191"/>
    </location>
</feature>
<dbReference type="InterPro" id="IPR057326">
    <property type="entry name" value="KR_dom"/>
</dbReference>
<gene>
    <name evidence="4" type="ORF">D8M04_06700</name>
</gene>
<keyword evidence="5" id="KW-1185">Reference proteome</keyword>
<dbReference type="InterPro" id="IPR050259">
    <property type="entry name" value="SDR"/>
</dbReference>
<proteinExistence type="inferred from homology"/>
<name>A0A498DK73_9BACI</name>
<dbReference type="Pfam" id="PF13561">
    <property type="entry name" value="adh_short_C2"/>
    <property type="match status" value="1"/>
</dbReference>
<dbReference type="Gene3D" id="3.40.50.720">
    <property type="entry name" value="NAD(P)-binding Rossmann-like Domain"/>
    <property type="match status" value="1"/>
</dbReference>
<evidence type="ECO:0000256" key="1">
    <source>
        <dbReference type="ARBA" id="ARBA00006484"/>
    </source>
</evidence>
<dbReference type="SUPFAM" id="SSF51735">
    <property type="entry name" value="NAD(P)-binding Rossmann-fold domains"/>
    <property type="match status" value="1"/>
</dbReference>
<dbReference type="Proteomes" id="UP000270219">
    <property type="component" value="Unassembled WGS sequence"/>
</dbReference>
<dbReference type="GO" id="GO:0016491">
    <property type="term" value="F:oxidoreductase activity"/>
    <property type="evidence" value="ECO:0007669"/>
    <property type="project" value="UniProtKB-KW"/>
</dbReference>
<dbReference type="PANTHER" id="PTHR42879">
    <property type="entry name" value="3-OXOACYL-(ACYL-CARRIER-PROTEIN) REDUCTASE"/>
    <property type="match status" value="1"/>
</dbReference>
<evidence type="ECO:0000259" key="3">
    <source>
        <dbReference type="SMART" id="SM00822"/>
    </source>
</evidence>
<keyword evidence="2" id="KW-0560">Oxidoreductase</keyword>
<dbReference type="EMBL" id="RCHR01000002">
    <property type="protein sequence ID" value="RLL46882.1"/>
    <property type="molecule type" value="Genomic_DNA"/>
</dbReference>